<gene>
    <name evidence="6" type="ORF">D174_04965</name>
</gene>
<evidence type="ECO:0000256" key="4">
    <source>
        <dbReference type="ARBA" id="ARBA00023002"/>
    </source>
</evidence>
<evidence type="ECO:0000256" key="3">
    <source>
        <dbReference type="ARBA" id="ARBA00022833"/>
    </source>
</evidence>
<keyword evidence="4" id="KW-0560">Oxidoreductase</keyword>
<keyword evidence="2" id="KW-0479">Metal-binding</keyword>
<evidence type="ECO:0000313" key="6">
    <source>
        <dbReference type="EMBL" id="AHC27834.1"/>
    </source>
</evidence>
<evidence type="ECO:0000313" key="7">
    <source>
        <dbReference type="Proteomes" id="UP000018763"/>
    </source>
</evidence>
<dbReference type="InterPro" id="IPR050129">
    <property type="entry name" value="Zn_alcohol_dh"/>
</dbReference>
<dbReference type="InterPro" id="IPR013154">
    <property type="entry name" value="ADH-like_N"/>
</dbReference>
<dbReference type="Gene3D" id="3.90.180.10">
    <property type="entry name" value="Medium-chain alcohol dehydrogenases, catalytic domain"/>
    <property type="match status" value="1"/>
</dbReference>
<dbReference type="EMBL" id="CP006936">
    <property type="protein sequence ID" value="AHC27834.1"/>
    <property type="molecule type" value="Genomic_DNA"/>
</dbReference>
<proteinExistence type="predicted"/>
<dbReference type="Pfam" id="PF08240">
    <property type="entry name" value="ADH_N"/>
    <property type="match status" value="1"/>
</dbReference>
<keyword evidence="7" id="KW-1185">Reference proteome</keyword>
<sequence>MMRAAVMSGVGAPRLVDIAVPEPGPGEVRVAVRACGVCGSDLHLIDGDIPVPEIPLILGHEASGVIDKVGPGVSAPVAPGDRVLVNPIVVCGTCRACRAGRTNQCPDNIVLGVARGRGGRLRGRTCGQRPPDTGIDRLRHRGDHGRCGGRAVPCHPDRRGARG</sequence>
<keyword evidence="3" id="KW-0862">Zinc</keyword>
<accession>V5XJL4</accession>
<dbReference type="PANTHER" id="PTHR43401">
    <property type="entry name" value="L-THREONINE 3-DEHYDROGENASE"/>
    <property type="match status" value="1"/>
</dbReference>
<dbReference type="AlphaFoldDB" id="V5XJL4"/>
<evidence type="ECO:0000259" key="5">
    <source>
        <dbReference type="Pfam" id="PF08240"/>
    </source>
</evidence>
<protein>
    <recommendedName>
        <fullName evidence="5">Alcohol dehydrogenase-like N-terminal domain-containing protein</fullName>
    </recommendedName>
</protein>
<dbReference type="InterPro" id="IPR011032">
    <property type="entry name" value="GroES-like_sf"/>
</dbReference>
<dbReference type="GO" id="GO:0008270">
    <property type="term" value="F:zinc ion binding"/>
    <property type="evidence" value="ECO:0007669"/>
    <property type="project" value="InterPro"/>
</dbReference>
<name>V5XJL4_MYCNE</name>
<reference evidence="6 7" key="1">
    <citation type="journal article" date="2014" name="Genome Announc.">
        <title>Complete Genome Sequence of Sterol-Transforming Mycobacterium neoaurum Strain VKM Ac-1815D.</title>
        <authorList>
            <person name="Shtratnikova V.Y."/>
            <person name="Bragin E.Y."/>
            <person name="Dovbnya D.V."/>
            <person name="Pekov Y.A."/>
            <person name="Schelkunov M.I."/>
            <person name="Strizhov N."/>
            <person name="Ivashina T.V."/>
            <person name="Ashapkin V.V."/>
            <person name="Donova M.V."/>
        </authorList>
    </citation>
    <scope>NUCLEOTIDE SEQUENCE [LARGE SCALE GENOMIC DNA]</scope>
    <source>
        <strain evidence="6 7">VKM Ac-1815D</strain>
    </source>
</reference>
<dbReference type="InterPro" id="IPR002328">
    <property type="entry name" value="ADH_Zn_CS"/>
</dbReference>
<dbReference type="PANTHER" id="PTHR43401:SF2">
    <property type="entry name" value="L-THREONINE 3-DEHYDROGENASE"/>
    <property type="match status" value="1"/>
</dbReference>
<dbReference type="GO" id="GO:0016491">
    <property type="term" value="F:oxidoreductase activity"/>
    <property type="evidence" value="ECO:0007669"/>
    <property type="project" value="UniProtKB-KW"/>
</dbReference>
<dbReference type="PROSITE" id="PS00059">
    <property type="entry name" value="ADH_ZINC"/>
    <property type="match status" value="1"/>
</dbReference>
<evidence type="ECO:0000256" key="1">
    <source>
        <dbReference type="ARBA" id="ARBA00001947"/>
    </source>
</evidence>
<comment type="cofactor">
    <cofactor evidence="1">
        <name>Zn(2+)</name>
        <dbReference type="ChEBI" id="CHEBI:29105"/>
    </cofactor>
</comment>
<dbReference type="SUPFAM" id="SSF50129">
    <property type="entry name" value="GroES-like"/>
    <property type="match status" value="1"/>
</dbReference>
<feature type="domain" description="Alcohol dehydrogenase-like N-terminal" evidence="5">
    <location>
        <begin position="24"/>
        <end position="118"/>
    </location>
</feature>
<organism evidence="6 7">
    <name type="scientific">Mycolicibacterium neoaurum VKM Ac-1815D</name>
    <dbReference type="NCBI Taxonomy" id="700508"/>
    <lineage>
        <taxon>Bacteria</taxon>
        <taxon>Bacillati</taxon>
        <taxon>Actinomycetota</taxon>
        <taxon>Actinomycetes</taxon>
        <taxon>Mycobacteriales</taxon>
        <taxon>Mycobacteriaceae</taxon>
        <taxon>Mycolicibacterium</taxon>
    </lineage>
</organism>
<dbReference type="Proteomes" id="UP000018763">
    <property type="component" value="Chromosome"/>
</dbReference>
<evidence type="ECO:0000256" key="2">
    <source>
        <dbReference type="ARBA" id="ARBA00022723"/>
    </source>
</evidence>